<proteinExistence type="predicted"/>
<dbReference type="Pfam" id="PF19441">
    <property type="entry name" value="ASTN_1_2_N"/>
    <property type="match status" value="1"/>
</dbReference>
<dbReference type="PANTHER" id="PTHR16592:SF2">
    <property type="entry name" value="ASTROTACTIN-2"/>
    <property type="match status" value="1"/>
</dbReference>
<dbReference type="Proteomes" id="UP000030759">
    <property type="component" value="Unassembled WGS sequence"/>
</dbReference>
<feature type="non-terminal residue" evidence="2">
    <location>
        <position position="1"/>
    </location>
</feature>
<name>A0A061IEJ7_CRIGR</name>
<evidence type="ECO:0000313" key="2">
    <source>
        <dbReference type="EMBL" id="ERE84489.1"/>
    </source>
</evidence>
<dbReference type="EMBL" id="KE667931">
    <property type="protein sequence ID" value="ERE84489.1"/>
    <property type="molecule type" value="Genomic_DNA"/>
</dbReference>
<dbReference type="GO" id="GO:0016020">
    <property type="term" value="C:membrane"/>
    <property type="evidence" value="ECO:0007669"/>
    <property type="project" value="TreeGrafter"/>
</dbReference>
<feature type="domain" description="Astrotactin-1/2 N-terminal" evidence="1">
    <location>
        <begin position="4"/>
        <end position="102"/>
    </location>
</feature>
<evidence type="ECO:0000259" key="1">
    <source>
        <dbReference type="Pfam" id="PF19441"/>
    </source>
</evidence>
<reference evidence="3" key="1">
    <citation type="journal article" date="2013" name="Nat. Biotechnol.">
        <title>Chinese hamster genome sequenced from sorted chromosomes.</title>
        <authorList>
            <person name="Brinkrolf K."/>
            <person name="Rupp O."/>
            <person name="Laux H."/>
            <person name="Kollin F."/>
            <person name="Ernst W."/>
            <person name="Linke B."/>
            <person name="Kofler R."/>
            <person name="Romand S."/>
            <person name="Hesse F."/>
            <person name="Budach W.E."/>
            <person name="Galosy S."/>
            <person name="Muller D."/>
            <person name="Noll T."/>
            <person name="Wienberg J."/>
            <person name="Jostock T."/>
            <person name="Leonard M."/>
            <person name="Grillari J."/>
            <person name="Tauch A."/>
            <person name="Goesmann A."/>
            <person name="Helk B."/>
            <person name="Mott J.E."/>
            <person name="Puhler A."/>
            <person name="Borth N."/>
        </authorList>
    </citation>
    <scope>NUCLEOTIDE SEQUENCE [LARGE SCALE GENOMIC DNA]</scope>
    <source>
        <strain evidence="3">17A/GY</strain>
    </source>
</reference>
<dbReference type="GO" id="GO:0001764">
    <property type="term" value="P:neuron migration"/>
    <property type="evidence" value="ECO:0007669"/>
    <property type="project" value="InterPro"/>
</dbReference>
<dbReference type="InterPro" id="IPR045575">
    <property type="entry name" value="ASTN_1_2_N"/>
</dbReference>
<dbReference type="GO" id="GO:0005768">
    <property type="term" value="C:endosome"/>
    <property type="evidence" value="ECO:0007669"/>
    <property type="project" value="TreeGrafter"/>
</dbReference>
<sequence>GISFGRTKGTSGSEADDETQLTFYTEQYRSRRRSKGYCEDSICKDDSQSSLLKSPVNKTALTLIAVSSCVLAMVCGNQMSCPLTVKVTLHVPEHFIADGLKVLSIQVFHVFG</sequence>
<evidence type="ECO:0000313" key="3">
    <source>
        <dbReference type="Proteomes" id="UP000030759"/>
    </source>
</evidence>
<dbReference type="PANTHER" id="PTHR16592">
    <property type="entry name" value="ASTROTACTIN-1-LIKE"/>
    <property type="match status" value="1"/>
</dbReference>
<dbReference type="GO" id="GO:0007158">
    <property type="term" value="P:neuron cell-cell adhesion"/>
    <property type="evidence" value="ECO:0007669"/>
    <property type="project" value="TreeGrafter"/>
</dbReference>
<gene>
    <name evidence="2" type="ORF">H671_2g5933</name>
</gene>
<protein>
    <submittedName>
        <fullName evidence="2">Astrotactin-2</fullName>
    </submittedName>
</protein>
<organism evidence="2 3">
    <name type="scientific">Cricetulus griseus</name>
    <name type="common">Chinese hamster</name>
    <name type="synonym">Cricetulus barabensis griseus</name>
    <dbReference type="NCBI Taxonomy" id="10029"/>
    <lineage>
        <taxon>Eukaryota</taxon>
        <taxon>Metazoa</taxon>
        <taxon>Chordata</taxon>
        <taxon>Craniata</taxon>
        <taxon>Vertebrata</taxon>
        <taxon>Euteleostomi</taxon>
        <taxon>Mammalia</taxon>
        <taxon>Eutheria</taxon>
        <taxon>Euarchontoglires</taxon>
        <taxon>Glires</taxon>
        <taxon>Rodentia</taxon>
        <taxon>Myomorpha</taxon>
        <taxon>Muroidea</taxon>
        <taxon>Cricetidae</taxon>
        <taxon>Cricetinae</taxon>
        <taxon>Cricetulus</taxon>
    </lineage>
</organism>
<dbReference type="AlphaFoldDB" id="A0A061IEJ7"/>
<accession>A0A061IEJ7</accession>
<dbReference type="GO" id="GO:0043533">
    <property type="term" value="F:inositol 1,3,4,5 tetrakisphosphate binding"/>
    <property type="evidence" value="ECO:0007669"/>
    <property type="project" value="TreeGrafter"/>
</dbReference>
<dbReference type="InterPro" id="IPR026995">
    <property type="entry name" value="Astrotactin"/>
</dbReference>